<dbReference type="Pfam" id="PF01757">
    <property type="entry name" value="Acyl_transf_3"/>
    <property type="match status" value="1"/>
</dbReference>
<feature type="transmembrane region" description="Helical" evidence="1">
    <location>
        <begin position="224"/>
        <end position="245"/>
    </location>
</feature>
<dbReference type="PANTHER" id="PTHR23028">
    <property type="entry name" value="ACETYLTRANSFERASE"/>
    <property type="match status" value="1"/>
</dbReference>
<keyword evidence="1" id="KW-0812">Transmembrane</keyword>
<evidence type="ECO:0000259" key="2">
    <source>
        <dbReference type="Pfam" id="PF01757"/>
    </source>
</evidence>
<dbReference type="PANTHER" id="PTHR23028:SF53">
    <property type="entry name" value="ACYL_TRANSF_3 DOMAIN-CONTAINING PROTEIN"/>
    <property type="match status" value="1"/>
</dbReference>
<evidence type="ECO:0000313" key="3">
    <source>
        <dbReference type="EMBL" id="VVO51628.1"/>
    </source>
</evidence>
<feature type="transmembrane region" description="Helical" evidence="1">
    <location>
        <begin position="67"/>
        <end position="85"/>
    </location>
</feature>
<feature type="transmembrane region" description="Helical" evidence="1">
    <location>
        <begin position="172"/>
        <end position="190"/>
    </location>
</feature>
<name>A0A5E7GJ29_PSEFL</name>
<dbReference type="GO" id="GO:0016747">
    <property type="term" value="F:acyltransferase activity, transferring groups other than amino-acyl groups"/>
    <property type="evidence" value="ECO:0007669"/>
    <property type="project" value="InterPro"/>
</dbReference>
<dbReference type="InterPro" id="IPR050879">
    <property type="entry name" value="Acyltransferase_3"/>
</dbReference>
<feature type="transmembrane region" description="Helical" evidence="1">
    <location>
        <begin position="105"/>
        <end position="122"/>
    </location>
</feature>
<dbReference type="EMBL" id="CABVIC010000001">
    <property type="protein sequence ID" value="VVO51628.1"/>
    <property type="molecule type" value="Genomic_DNA"/>
</dbReference>
<keyword evidence="1" id="KW-0472">Membrane</keyword>
<accession>A0A5E7GJ29</accession>
<dbReference type="AlphaFoldDB" id="A0A5E7GJ29"/>
<reference evidence="3 4" key="1">
    <citation type="submission" date="2019-09" db="EMBL/GenBank/DDBJ databases">
        <authorList>
            <person name="Chandra G."/>
            <person name="Truman W A."/>
        </authorList>
    </citation>
    <scope>NUCLEOTIDE SEQUENCE [LARGE SCALE GENOMIC DNA]</scope>
    <source>
        <strain evidence="3">PS847</strain>
    </source>
</reference>
<feature type="transmembrane region" description="Helical" evidence="1">
    <location>
        <begin position="282"/>
        <end position="303"/>
    </location>
</feature>
<proteinExistence type="predicted"/>
<feature type="transmembrane region" description="Helical" evidence="1">
    <location>
        <begin position="134"/>
        <end position="166"/>
    </location>
</feature>
<organism evidence="3 4">
    <name type="scientific">Pseudomonas fluorescens</name>
    <dbReference type="NCBI Taxonomy" id="294"/>
    <lineage>
        <taxon>Bacteria</taxon>
        <taxon>Pseudomonadati</taxon>
        <taxon>Pseudomonadota</taxon>
        <taxon>Gammaproteobacteria</taxon>
        <taxon>Pseudomonadales</taxon>
        <taxon>Pseudomonadaceae</taxon>
        <taxon>Pseudomonas</taxon>
    </lineage>
</organism>
<feature type="transmembrane region" description="Helical" evidence="1">
    <location>
        <begin position="257"/>
        <end position="276"/>
    </location>
</feature>
<evidence type="ECO:0000256" key="1">
    <source>
        <dbReference type="SAM" id="Phobius"/>
    </source>
</evidence>
<feature type="transmembrane region" description="Helical" evidence="1">
    <location>
        <begin position="28"/>
        <end position="46"/>
    </location>
</feature>
<feature type="transmembrane region" description="Helical" evidence="1">
    <location>
        <begin position="197"/>
        <end position="218"/>
    </location>
</feature>
<gene>
    <name evidence="3" type="ORF">PS847_00314</name>
</gene>
<evidence type="ECO:0000313" key="4">
    <source>
        <dbReference type="Proteomes" id="UP000326067"/>
    </source>
</evidence>
<dbReference type="GO" id="GO:0016020">
    <property type="term" value="C:membrane"/>
    <property type="evidence" value="ECO:0007669"/>
    <property type="project" value="TreeGrafter"/>
</dbReference>
<dbReference type="GO" id="GO:0000271">
    <property type="term" value="P:polysaccharide biosynthetic process"/>
    <property type="evidence" value="ECO:0007669"/>
    <property type="project" value="TreeGrafter"/>
</dbReference>
<keyword evidence="1" id="KW-1133">Transmembrane helix</keyword>
<feature type="domain" description="Acyltransferase 3" evidence="2">
    <location>
        <begin position="25"/>
        <end position="297"/>
    </location>
</feature>
<dbReference type="InterPro" id="IPR002656">
    <property type="entry name" value="Acyl_transf_3_dom"/>
</dbReference>
<dbReference type="Proteomes" id="UP000326067">
    <property type="component" value="Unassembled WGS sequence"/>
</dbReference>
<sequence>MGAFRLLLAVLVAVSHMGKKFAGLNPGVIAVISFLIISGFVMASLIERNYREPRKIGLFYIDRALRLYPQFLVYFVASCLVIHFLLPGTPQAAELTWKTLSTSLLMLPLGYYMFGVGGTEILPPGWSLGLEMSFYLLIPFLLICKAQGVAFAVSVGVFLLACLGFINTDVYGYRLLPGVLFIFLCGCYLYQRNIRAMVVVTGTAAAAGLLFVAIMVGWIERRPFNAEVTLGIAVGIPLVYLLTNLKFHRMDEFLGNISYGVFLNHFVVMYLLRGFWPVAYDAYVVGAVLALSFFCSGLTYYCVERPALKLRHHLRGRAKERPVQPGSAEKIVFPVSERELA</sequence>
<protein>
    <recommendedName>
        <fullName evidence="2">Acyltransferase 3 domain-containing protein</fullName>
    </recommendedName>
</protein>
<dbReference type="RefSeq" id="WP_150634962.1">
    <property type="nucleotide sequence ID" value="NZ_CABVIC010000001.1"/>
</dbReference>